<evidence type="ECO:0000313" key="2">
    <source>
        <dbReference type="EMBL" id="OGZ95434.1"/>
    </source>
</evidence>
<evidence type="ECO:0000256" key="1">
    <source>
        <dbReference type="SAM" id="MobiDB-lite"/>
    </source>
</evidence>
<dbReference type="Proteomes" id="UP000177152">
    <property type="component" value="Unassembled WGS sequence"/>
</dbReference>
<protein>
    <submittedName>
        <fullName evidence="2">Uncharacterized protein</fullName>
    </submittedName>
</protein>
<dbReference type="EMBL" id="MHQC01000010">
    <property type="protein sequence ID" value="OGZ95434.1"/>
    <property type="molecule type" value="Genomic_DNA"/>
</dbReference>
<feature type="region of interest" description="Disordered" evidence="1">
    <location>
        <begin position="1"/>
        <end position="81"/>
    </location>
</feature>
<gene>
    <name evidence="2" type="ORF">A2633_05930</name>
</gene>
<comment type="caution">
    <text evidence="2">The sequence shown here is derived from an EMBL/GenBank/DDBJ whole genome shotgun (WGS) entry which is preliminary data.</text>
</comment>
<evidence type="ECO:0000313" key="3">
    <source>
        <dbReference type="Proteomes" id="UP000177152"/>
    </source>
</evidence>
<reference evidence="2 3" key="1">
    <citation type="journal article" date="2016" name="Nat. Commun.">
        <title>Thousands of microbial genomes shed light on interconnected biogeochemical processes in an aquifer system.</title>
        <authorList>
            <person name="Anantharaman K."/>
            <person name="Brown C.T."/>
            <person name="Hug L.A."/>
            <person name="Sharon I."/>
            <person name="Castelle C.J."/>
            <person name="Probst A.J."/>
            <person name="Thomas B.C."/>
            <person name="Singh A."/>
            <person name="Wilkins M.J."/>
            <person name="Karaoz U."/>
            <person name="Brodie E.L."/>
            <person name="Williams K.H."/>
            <person name="Hubbard S.S."/>
            <person name="Banfield J.F."/>
        </authorList>
    </citation>
    <scope>NUCLEOTIDE SEQUENCE [LARGE SCALE GENOMIC DNA]</scope>
</reference>
<organism evidence="2 3">
    <name type="scientific">Candidatus Sungbacteria bacterium RIFCSPHIGHO2_01_FULL_47_32</name>
    <dbReference type="NCBI Taxonomy" id="1802264"/>
    <lineage>
        <taxon>Bacteria</taxon>
        <taxon>Candidatus Sungiibacteriota</taxon>
    </lineage>
</organism>
<dbReference type="AlphaFoldDB" id="A0A1G2K7K6"/>
<proteinExistence type="predicted"/>
<sequence length="81" mass="8688">MDRKDAEASRVPPCGTETPPHLLQAGPRSAKISVFVPRKPERQNNSGEARSARLGANTDELGTDVRTIREGRPRGGPLSAV</sequence>
<accession>A0A1G2K7K6</accession>
<name>A0A1G2K7K6_9BACT</name>